<evidence type="ECO:0000259" key="2">
    <source>
        <dbReference type="Pfam" id="PF01841"/>
    </source>
</evidence>
<dbReference type="AlphaFoldDB" id="A0A6N3FFP4"/>
<dbReference type="EMBL" id="CACRUT010000020">
    <property type="protein sequence ID" value="VYU50901.1"/>
    <property type="molecule type" value="Genomic_DNA"/>
</dbReference>
<dbReference type="Pfam" id="PF01841">
    <property type="entry name" value="Transglut_core"/>
    <property type="match status" value="1"/>
</dbReference>
<evidence type="ECO:0000313" key="3">
    <source>
        <dbReference type="EMBL" id="VYU50901.1"/>
    </source>
</evidence>
<dbReference type="InterPro" id="IPR026906">
    <property type="entry name" value="LRR_5"/>
</dbReference>
<feature type="transmembrane region" description="Helical" evidence="1">
    <location>
        <begin position="12"/>
        <end position="34"/>
    </location>
</feature>
<keyword evidence="1" id="KW-1133">Transmembrane helix</keyword>
<gene>
    <name evidence="3" type="ORF">PCLFYP37_03171</name>
</gene>
<organism evidence="3">
    <name type="scientific">Paraprevotella clara</name>
    <dbReference type="NCBI Taxonomy" id="454154"/>
    <lineage>
        <taxon>Bacteria</taxon>
        <taxon>Pseudomonadati</taxon>
        <taxon>Bacteroidota</taxon>
        <taxon>Bacteroidia</taxon>
        <taxon>Bacteroidales</taxon>
        <taxon>Prevotellaceae</taxon>
        <taxon>Paraprevotella</taxon>
    </lineage>
</organism>
<keyword evidence="1" id="KW-0812">Transmembrane</keyword>
<reference evidence="3" key="1">
    <citation type="submission" date="2019-11" db="EMBL/GenBank/DDBJ databases">
        <authorList>
            <person name="Feng L."/>
        </authorList>
    </citation>
    <scope>NUCLEOTIDE SEQUENCE</scope>
    <source>
        <strain evidence="3">PclaraLFYP37</strain>
    </source>
</reference>
<dbReference type="SUPFAM" id="SSF54001">
    <property type="entry name" value="Cysteine proteinases"/>
    <property type="match status" value="1"/>
</dbReference>
<dbReference type="InterPro" id="IPR032675">
    <property type="entry name" value="LRR_dom_sf"/>
</dbReference>
<name>A0A6N3FFP4_9BACT</name>
<proteinExistence type="predicted"/>
<sequence length="675" mass="76194">MERKENCSSENALYYARILFVWFCLLGQVGHVVAKRLKVEVETPGTLPELVGKKAKYKVTDLTLKGTLNGRDLCFLREMAGRDKERQSTPGRLRVLDMRYVSFARGGGGYVRHGEWREVQGEHTLPPYLFSECGLTHIDLPERLDTIAEGALGATRISRIVLPENVFVGASAFYGSNELAEVVFPRQARGVWKGAFEGCAQLKTLSLNHVDFISGGAFQKMPAVERIEVNGDVGQLDGWRTFAECPQLKRVDFRGVVLGTGGPTLLADCPRLEQVVFHGDILSTGLGAAEHCPLFEGYTVKGKVLRSQHKDFVPQVSDEECLEGRGLADFMSRFAPVVRRIWAHGGEVMGYMKKTSAPWFYHSACAWASEGRDEEALAHLDIAIKLGFAKYDLIKGGKKWDALRGNPEFQALVEKVREVGDYLYVLKKSPAYREDARPMPAFTYQSATDSNLVRVRRYFNLDSIAGDGDEISQIKNLMYWLHDAIRHDGGSMWPDCARNSIAMYELCKREGRGLNCRFLAQVLSEMYLAMGFPSRFVTCQSKAYDTDTDCHVINMVWSRQLGKWIWMDASFAAYVTDENGLLLHPGEVRERLIKGLPLVLNEDANWNHKTKQTKEGYLENYMAKNLYMLDAHLESRFETEPADGSGSPRMYLVPEGFWPLSGHTTYDDRYFWQAP</sequence>
<keyword evidence="1" id="KW-0472">Membrane</keyword>
<dbReference type="InterPro" id="IPR038765">
    <property type="entry name" value="Papain-like_cys_pep_sf"/>
</dbReference>
<accession>A0A6N3FFP4</accession>
<dbReference type="SUPFAM" id="SSF52058">
    <property type="entry name" value="L domain-like"/>
    <property type="match status" value="1"/>
</dbReference>
<dbReference type="Pfam" id="PF13306">
    <property type="entry name" value="LRR_5"/>
    <property type="match status" value="1"/>
</dbReference>
<feature type="domain" description="Transglutaminase-like" evidence="2">
    <location>
        <begin position="464"/>
        <end position="569"/>
    </location>
</feature>
<evidence type="ECO:0000256" key="1">
    <source>
        <dbReference type="SAM" id="Phobius"/>
    </source>
</evidence>
<dbReference type="NCBIfam" id="NF047558">
    <property type="entry name" value="TPR_END_plus"/>
    <property type="match status" value="1"/>
</dbReference>
<dbReference type="InterPro" id="IPR002931">
    <property type="entry name" value="Transglutaminase-like"/>
</dbReference>
<protein>
    <submittedName>
        <fullName evidence="3">Transglutaminase-like superfamily protein</fullName>
    </submittedName>
</protein>
<dbReference type="RefSeq" id="WP_412442510.1">
    <property type="nucleotide sequence ID" value="NZ_CACRUT010000020.1"/>
</dbReference>
<dbReference type="Gene3D" id="3.80.10.10">
    <property type="entry name" value="Ribonuclease Inhibitor"/>
    <property type="match status" value="2"/>
</dbReference>